<feature type="transmembrane region" description="Helical" evidence="5">
    <location>
        <begin position="114"/>
        <end position="131"/>
    </location>
</feature>
<protein>
    <recommendedName>
        <fullName evidence="8">Acetyl-coenzyme A transporter 1</fullName>
    </recommendedName>
</protein>
<evidence type="ECO:0008006" key="8">
    <source>
        <dbReference type="Google" id="ProtNLM"/>
    </source>
</evidence>
<dbReference type="Gene3D" id="1.20.1250.20">
    <property type="entry name" value="MFS general substrate transporter like domains"/>
    <property type="match status" value="1"/>
</dbReference>
<dbReference type="FunCoup" id="D7FYM4">
    <property type="interactions" value="93"/>
</dbReference>
<dbReference type="PANTHER" id="PTHR12778">
    <property type="entry name" value="SOLUTE CARRIER FAMILY 33 ACETYL-COA TRANSPORTER -RELATED"/>
    <property type="match status" value="1"/>
</dbReference>
<dbReference type="GO" id="GO:0035348">
    <property type="term" value="P:acetyl-CoA transmembrane transport"/>
    <property type="evidence" value="ECO:0007669"/>
    <property type="project" value="InterPro"/>
</dbReference>
<dbReference type="PANTHER" id="PTHR12778:SF9">
    <property type="entry name" value="ACETYL-COENZYME A TRANSPORTER 1"/>
    <property type="match status" value="1"/>
</dbReference>
<evidence type="ECO:0000313" key="6">
    <source>
        <dbReference type="EMBL" id="CBJ32566.1"/>
    </source>
</evidence>
<accession>D7FYM4</accession>
<dbReference type="STRING" id="2880.D7FYM4"/>
<feature type="transmembrane region" description="Helical" evidence="5">
    <location>
        <begin position="346"/>
        <end position="367"/>
    </location>
</feature>
<evidence type="ECO:0000313" key="7">
    <source>
        <dbReference type="Proteomes" id="UP000002630"/>
    </source>
</evidence>
<feature type="transmembrane region" description="Helical" evidence="5">
    <location>
        <begin position="316"/>
        <end position="334"/>
    </location>
</feature>
<keyword evidence="2 5" id="KW-0812">Transmembrane</keyword>
<feature type="transmembrane region" description="Helical" evidence="5">
    <location>
        <begin position="395"/>
        <end position="416"/>
    </location>
</feature>
<keyword evidence="3 5" id="KW-1133">Transmembrane helix</keyword>
<reference evidence="6 7" key="1">
    <citation type="journal article" date="2010" name="Nature">
        <title>The Ectocarpus genome and the independent evolution of multicellularity in brown algae.</title>
        <authorList>
            <person name="Cock J.M."/>
            <person name="Sterck L."/>
            <person name="Rouze P."/>
            <person name="Scornet D."/>
            <person name="Allen A.E."/>
            <person name="Amoutzias G."/>
            <person name="Anthouard V."/>
            <person name="Artiguenave F."/>
            <person name="Aury J.M."/>
            <person name="Badger J.H."/>
            <person name="Beszteri B."/>
            <person name="Billiau K."/>
            <person name="Bonnet E."/>
            <person name="Bothwell J.H."/>
            <person name="Bowler C."/>
            <person name="Boyen C."/>
            <person name="Brownlee C."/>
            <person name="Carrano C.J."/>
            <person name="Charrier B."/>
            <person name="Cho G.Y."/>
            <person name="Coelho S.M."/>
            <person name="Collen J."/>
            <person name="Corre E."/>
            <person name="Da Silva C."/>
            <person name="Delage L."/>
            <person name="Delaroque N."/>
            <person name="Dittami S.M."/>
            <person name="Doulbeau S."/>
            <person name="Elias M."/>
            <person name="Farnham G."/>
            <person name="Gachon C.M."/>
            <person name="Gschloessl B."/>
            <person name="Heesch S."/>
            <person name="Jabbari K."/>
            <person name="Jubin C."/>
            <person name="Kawai H."/>
            <person name="Kimura K."/>
            <person name="Kloareg B."/>
            <person name="Kupper F.C."/>
            <person name="Lang D."/>
            <person name="Le Bail A."/>
            <person name="Leblanc C."/>
            <person name="Lerouge P."/>
            <person name="Lohr M."/>
            <person name="Lopez P.J."/>
            <person name="Martens C."/>
            <person name="Maumus F."/>
            <person name="Michel G."/>
            <person name="Miranda-Saavedra D."/>
            <person name="Morales J."/>
            <person name="Moreau H."/>
            <person name="Motomura T."/>
            <person name="Nagasato C."/>
            <person name="Napoli C.A."/>
            <person name="Nelson D.R."/>
            <person name="Nyvall-Collen P."/>
            <person name="Peters A.F."/>
            <person name="Pommier C."/>
            <person name="Potin P."/>
            <person name="Poulain J."/>
            <person name="Quesneville H."/>
            <person name="Read B."/>
            <person name="Rensing S.A."/>
            <person name="Ritter A."/>
            <person name="Rousvoal S."/>
            <person name="Samanta M."/>
            <person name="Samson G."/>
            <person name="Schroeder D.C."/>
            <person name="Segurens B."/>
            <person name="Strittmatter M."/>
            <person name="Tonon T."/>
            <person name="Tregear J.W."/>
            <person name="Valentin K."/>
            <person name="von Dassow P."/>
            <person name="Yamagishi T."/>
            <person name="Van de Peer Y."/>
            <person name="Wincker P."/>
        </authorList>
    </citation>
    <scope>NUCLEOTIDE SEQUENCE [LARGE SCALE GENOMIC DNA]</scope>
    <source>
        <strain evidence="7">Ec32 / CCAP1310/4</strain>
    </source>
</reference>
<feature type="transmembrane region" description="Helical" evidence="5">
    <location>
        <begin position="83"/>
        <end position="102"/>
    </location>
</feature>
<comment type="subcellular location">
    <subcellularLocation>
        <location evidence="1">Membrane</location>
        <topology evidence="1">Multi-pass membrane protein</topology>
    </subcellularLocation>
</comment>
<evidence type="ECO:0000256" key="3">
    <source>
        <dbReference type="ARBA" id="ARBA00022989"/>
    </source>
</evidence>
<feature type="transmembrane region" description="Helical" evidence="5">
    <location>
        <begin position="224"/>
        <end position="247"/>
    </location>
</feature>
<name>D7FYM4_ECTSI</name>
<evidence type="ECO:0000256" key="5">
    <source>
        <dbReference type="SAM" id="Phobius"/>
    </source>
</evidence>
<dbReference type="GO" id="GO:0008521">
    <property type="term" value="F:acetyl-CoA transmembrane transporter activity"/>
    <property type="evidence" value="ECO:0007669"/>
    <property type="project" value="InterPro"/>
</dbReference>
<evidence type="ECO:0000256" key="4">
    <source>
        <dbReference type="ARBA" id="ARBA00023136"/>
    </source>
</evidence>
<dbReference type="Pfam" id="PF13000">
    <property type="entry name" value="Acatn"/>
    <property type="match status" value="3"/>
</dbReference>
<dbReference type="InParanoid" id="D7FYM4"/>
<feature type="transmembrane region" description="Helical" evidence="5">
    <location>
        <begin position="428"/>
        <end position="447"/>
    </location>
</feature>
<dbReference type="GO" id="GO:0016020">
    <property type="term" value="C:membrane"/>
    <property type="evidence" value="ECO:0007669"/>
    <property type="project" value="UniProtKB-SubCell"/>
</dbReference>
<evidence type="ECO:0000256" key="1">
    <source>
        <dbReference type="ARBA" id="ARBA00004141"/>
    </source>
</evidence>
<feature type="transmembrane region" description="Helical" evidence="5">
    <location>
        <begin position="151"/>
        <end position="169"/>
    </location>
</feature>
<dbReference type="Proteomes" id="UP000002630">
    <property type="component" value="Unassembled WGS sequence"/>
</dbReference>
<dbReference type="InterPro" id="IPR036259">
    <property type="entry name" value="MFS_trans_sf"/>
</dbReference>
<keyword evidence="4 5" id="KW-0472">Membrane</keyword>
<organism evidence="6 7">
    <name type="scientific">Ectocarpus siliculosus</name>
    <name type="common">Brown alga</name>
    <name type="synonym">Conferva siliculosa</name>
    <dbReference type="NCBI Taxonomy" id="2880"/>
    <lineage>
        <taxon>Eukaryota</taxon>
        <taxon>Sar</taxon>
        <taxon>Stramenopiles</taxon>
        <taxon>Ochrophyta</taxon>
        <taxon>PX clade</taxon>
        <taxon>Phaeophyceae</taxon>
        <taxon>Ectocarpales</taxon>
        <taxon>Ectocarpaceae</taxon>
        <taxon>Ectocarpus</taxon>
    </lineage>
</organism>
<keyword evidence="7" id="KW-1185">Reference proteome</keyword>
<dbReference type="EMBL" id="FN649760">
    <property type="protein sequence ID" value="CBJ32566.1"/>
    <property type="molecule type" value="Genomic_DNA"/>
</dbReference>
<dbReference type="InterPro" id="IPR024371">
    <property type="entry name" value="AcetylCoA_trans_1-like"/>
</dbReference>
<proteinExistence type="predicted"/>
<dbReference type="OrthoDB" id="6415790at2759"/>
<gene>
    <name evidence="6" type="ORF">Esi_0347_0020</name>
</gene>
<dbReference type="SUPFAM" id="SSF103473">
    <property type="entry name" value="MFS general substrate transporter"/>
    <property type="match status" value="1"/>
</dbReference>
<dbReference type="InterPro" id="IPR004752">
    <property type="entry name" value="AmpG_permease/AT-1"/>
</dbReference>
<sequence>MPGPKSPVERRKETQPILTDVEQVEHNGHIVDRTIKTVKGGWRQDLSSIILLLVLYTLQGIPMGLSGSIPFLLVDKVSYSEQAVFSLVSTPFSLKLLWAPLVDSLYFPSFGRRKSWLVPAQLLCGGMMLLARSVMDEWTGEDGGVPYVKTLTAYFLALYFIMATQDIAVDGWALTMLSRENVGFASTCNTIGQTLGFFISQVGFLALYDPGVCNKYFRSEPSDVGIVTLSTFLQFWGAVFLATTIWLCLFKPEVENGVTDETLGLVDTYKQLYKCVQLPSVRSFSSVLLTCRIAFAVTDAATSLKLVEYGMPKEEIAMLSPILVALGMMIPVAVGRITAGSRPMTVFLWGYPLRIAVTLMYLVVLPLSRKVYMMPGGDSEEEEGDDTGGGDTAKFFGWLITAVVLHEVAMNCMFVSQMAFCSRVSDPVIGGTYMTLLNTIGNVGGRWPNSLSLYLLEKLTFSHCVTEVGDIVEAASCATDDGKQLCTGAEGSCVAWLDGYTVQAWGCSLIGLIWLGFFARRVQRMQDLPAQAWIVSTKSN</sequence>
<feature type="transmembrane region" description="Helical" evidence="5">
    <location>
        <begin position="502"/>
        <end position="519"/>
    </location>
</feature>
<dbReference type="eggNOG" id="KOG3574">
    <property type="taxonomic scope" value="Eukaryota"/>
</dbReference>
<evidence type="ECO:0000256" key="2">
    <source>
        <dbReference type="ARBA" id="ARBA00022692"/>
    </source>
</evidence>
<dbReference type="AlphaFoldDB" id="D7FYM4"/>
<feature type="transmembrane region" description="Helical" evidence="5">
    <location>
        <begin position="49"/>
        <end position="71"/>
    </location>
</feature>